<accession>L1ILN6</accession>
<proteinExistence type="predicted"/>
<name>L1ILN6_GUITC</name>
<dbReference type="RefSeq" id="XP_005823695.1">
    <property type="nucleotide sequence ID" value="XM_005823638.1"/>
</dbReference>
<dbReference type="EnsemblProtists" id="EKX36715">
    <property type="protein sequence ID" value="EKX36715"/>
    <property type="gene ID" value="GUITHDRAFT_145564"/>
</dbReference>
<evidence type="ECO:0000313" key="1">
    <source>
        <dbReference type="EMBL" id="EKX36715.1"/>
    </source>
</evidence>
<dbReference type="HOGENOM" id="CLU_1002686_0_0_1"/>
<sequence length="278" mass="31967">MATTAIDQCTQSKERVMNFMQMENVDHSMLLLALVPQSKLQICPLFGFSIEGKTYGMRMHPLFPVLLLDQFDEGMVDKTSRMVKKEYHPMIRELFAEACKESPLVNCWFPCPPPISVYGEDIRCLCVKFSTNITDKDLIQRLMHMLINVLSSFKTPLPPAIFVRTMELCGNVTLHTSLLMRQSQCEEVHNMLVNHAFKQRDGETLSICMNPYIPFIRTGGKTTRVTDYLLQTSCQEGVSPECLRSFDYEQERFQDAEYIMQLPVDASAMAPYLNFLQF</sequence>
<organism evidence="1">
    <name type="scientific">Guillardia theta (strain CCMP2712)</name>
    <name type="common">Cryptophyte</name>
    <dbReference type="NCBI Taxonomy" id="905079"/>
    <lineage>
        <taxon>Eukaryota</taxon>
        <taxon>Cryptophyceae</taxon>
        <taxon>Pyrenomonadales</taxon>
        <taxon>Geminigeraceae</taxon>
        <taxon>Guillardia</taxon>
    </lineage>
</organism>
<protein>
    <submittedName>
        <fullName evidence="1 2">Uncharacterized protein</fullName>
    </submittedName>
</protein>
<dbReference type="PaxDb" id="55529-EKX36715"/>
<gene>
    <name evidence="1" type="ORF">GUITHDRAFT_145564</name>
</gene>
<dbReference type="GeneID" id="17293450"/>
<reference evidence="3" key="2">
    <citation type="submission" date="2012-11" db="EMBL/GenBank/DDBJ databases">
        <authorList>
            <person name="Kuo A."/>
            <person name="Curtis B.A."/>
            <person name="Tanifuji G."/>
            <person name="Burki F."/>
            <person name="Gruber A."/>
            <person name="Irimia M."/>
            <person name="Maruyama S."/>
            <person name="Arias M.C."/>
            <person name="Ball S.G."/>
            <person name="Gile G.H."/>
            <person name="Hirakawa Y."/>
            <person name="Hopkins J.F."/>
            <person name="Rensing S.A."/>
            <person name="Schmutz J."/>
            <person name="Symeonidi A."/>
            <person name="Elias M."/>
            <person name="Eveleigh R.J."/>
            <person name="Herman E.K."/>
            <person name="Klute M.J."/>
            <person name="Nakayama T."/>
            <person name="Obornik M."/>
            <person name="Reyes-Prieto A."/>
            <person name="Armbrust E.V."/>
            <person name="Aves S.J."/>
            <person name="Beiko R.G."/>
            <person name="Coutinho P."/>
            <person name="Dacks J.B."/>
            <person name="Durnford D.G."/>
            <person name="Fast N.M."/>
            <person name="Green B.R."/>
            <person name="Grisdale C."/>
            <person name="Hempe F."/>
            <person name="Henrissat B."/>
            <person name="Hoppner M.P."/>
            <person name="Ishida K.-I."/>
            <person name="Kim E."/>
            <person name="Koreny L."/>
            <person name="Kroth P.G."/>
            <person name="Liu Y."/>
            <person name="Malik S.-B."/>
            <person name="Maier U.G."/>
            <person name="McRose D."/>
            <person name="Mock T."/>
            <person name="Neilson J.A."/>
            <person name="Onodera N.T."/>
            <person name="Poole A.M."/>
            <person name="Pritham E.J."/>
            <person name="Richards T.A."/>
            <person name="Rocap G."/>
            <person name="Roy S.W."/>
            <person name="Sarai C."/>
            <person name="Schaack S."/>
            <person name="Shirato S."/>
            <person name="Slamovits C.H."/>
            <person name="Spencer D.F."/>
            <person name="Suzuki S."/>
            <person name="Worden A.Z."/>
            <person name="Zauner S."/>
            <person name="Barry K."/>
            <person name="Bell C."/>
            <person name="Bharti A.K."/>
            <person name="Crow J.A."/>
            <person name="Grimwood J."/>
            <person name="Kramer R."/>
            <person name="Lindquist E."/>
            <person name="Lucas S."/>
            <person name="Salamov A."/>
            <person name="McFadden G.I."/>
            <person name="Lane C.E."/>
            <person name="Keeling P.J."/>
            <person name="Gray M.W."/>
            <person name="Grigoriev I.V."/>
            <person name="Archibald J.M."/>
        </authorList>
    </citation>
    <scope>NUCLEOTIDE SEQUENCE</scope>
    <source>
        <strain evidence="3">CCMP2712</strain>
    </source>
</reference>
<dbReference type="KEGG" id="gtt:GUITHDRAFT_145564"/>
<dbReference type="EMBL" id="JH993069">
    <property type="protein sequence ID" value="EKX36715.1"/>
    <property type="molecule type" value="Genomic_DNA"/>
</dbReference>
<evidence type="ECO:0000313" key="3">
    <source>
        <dbReference type="Proteomes" id="UP000011087"/>
    </source>
</evidence>
<reference evidence="2" key="3">
    <citation type="submission" date="2015-06" db="UniProtKB">
        <authorList>
            <consortium name="EnsemblProtists"/>
        </authorList>
    </citation>
    <scope>IDENTIFICATION</scope>
</reference>
<evidence type="ECO:0000313" key="2">
    <source>
        <dbReference type="EnsemblProtists" id="EKX36715"/>
    </source>
</evidence>
<reference evidence="1 3" key="1">
    <citation type="journal article" date="2012" name="Nature">
        <title>Algal genomes reveal evolutionary mosaicism and the fate of nucleomorphs.</title>
        <authorList>
            <consortium name="DOE Joint Genome Institute"/>
            <person name="Curtis B.A."/>
            <person name="Tanifuji G."/>
            <person name="Burki F."/>
            <person name="Gruber A."/>
            <person name="Irimia M."/>
            <person name="Maruyama S."/>
            <person name="Arias M.C."/>
            <person name="Ball S.G."/>
            <person name="Gile G.H."/>
            <person name="Hirakawa Y."/>
            <person name="Hopkins J.F."/>
            <person name="Kuo A."/>
            <person name="Rensing S.A."/>
            <person name="Schmutz J."/>
            <person name="Symeonidi A."/>
            <person name="Elias M."/>
            <person name="Eveleigh R.J."/>
            <person name="Herman E.K."/>
            <person name="Klute M.J."/>
            <person name="Nakayama T."/>
            <person name="Obornik M."/>
            <person name="Reyes-Prieto A."/>
            <person name="Armbrust E.V."/>
            <person name="Aves S.J."/>
            <person name="Beiko R.G."/>
            <person name="Coutinho P."/>
            <person name="Dacks J.B."/>
            <person name="Durnford D.G."/>
            <person name="Fast N.M."/>
            <person name="Green B.R."/>
            <person name="Grisdale C.J."/>
            <person name="Hempel F."/>
            <person name="Henrissat B."/>
            <person name="Hoppner M.P."/>
            <person name="Ishida K."/>
            <person name="Kim E."/>
            <person name="Koreny L."/>
            <person name="Kroth P.G."/>
            <person name="Liu Y."/>
            <person name="Malik S.B."/>
            <person name="Maier U.G."/>
            <person name="McRose D."/>
            <person name="Mock T."/>
            <person name="Neilson J.A."/>
            <person name="Onodera N.T."/>
            <person name="Poole A.M."/>
            <person name="Pritham E.J."/>
            <person name="Richards T.A."/>
            <person name="Rocap G."/>
            <person name="Roy S.W."/>
            <person name="Sarai C."/>
            <person name="Schaack S."/>
            <person name="Shirato S."/>
            <person name="Slamovits C.H."/>
            <person name="Spencer D.F."/>
            <person name="Suzuki S."/>
            <person name="Worden A.Z."/>
            <person name="Zauner S."/>
            <person name="Barry K."/>
            <person name="Bell C."/>
            <person name="Bharti A.K."/>
            <person name="Crow J.A."/>
            <person name="Grimwood J."/>
            <person name="Kramer R."/>
            <person name="Lindquist E."/>
            <person name="Lucas S."/>
            <person name="Salamov A."/>
            <person name="McFadden G.I."/>
            <person name="Lane C.E."/>
            <person name="Keeling P.J."/>
            <person name="Gray M.W."/>
            <person name="Grigoriev I.V."/>
            <person name="Archibald J.M."/>
        </authorList>
    </citation>
    <scope>NUCLEOTIDE SEQUENCE</scope>
    <source>
        <strain evidence="1 3">CCMP2712</strain>
    </source>
</reference>
<dbReference type="AlphaFoldDB" id="L1ILN6"/>
<keyword evidence="3" id="KW-1185">Reference proteome</keyword>
<dbReference type="Proteomes" id="UP000011087">
    <property type="component" value="Unassembled WGS sequence"/>
</dbReference>